<feature type="domain" description="Glycosyl transferase family 1" evidence="1">
    <location>
        <begin position="229"/>
        <end position="387"/>
    </location>
</feature>
<gene>
    <name evidence="2" type="ORF">UA18_01454</name>
</gene>
<dbReference type="InterPro" id="IPR001296">
    <property type="entry name" value="Glyco_trans_1"/>
</dbReference>
<protein>
    <submittedName>
        <fullName evidence="2">Glycosyltransferase</fullName>
    </submittedName>
</protein>
<dbReference type="EMBL" id="FKJW01000003">
    <property type="protein sequence ID" value="SAK16046.1"/>
    <property type="molecule type" value="Genomic_DNA"/>
</dbReference>
<dbReference type="SUPFAM" id="SSF53756">
    <property type="entry name" value="UDP-Glycosyltransferase/glycogen phosphorylase"/>
    <property type="match status" value="1"/>
</dbReference>
<dbReference type="PANTHER" id="PTHR12526:SF630">
    <property type="entry name" value="GLYCOSYLTRANSFERASE"/>
    <property type="match status" value="1"/>
</dbReference>
<dbReference type="PANTHER" id="PTHR12526">
    <property type="entry name" value="GLYCOSYLTRANSFERASE"/>
    <property type="match status" value="1"/>
</dbReference>
<proteinExistence type="predicted"/>
<dbReference type="Gene3D" id="3.40.50.2000">
    <property type="entry name" value="Glycogen Phosphorylase B"/>
    <property type="match status" value="2"/>
</dbReference>
<sequence length="419" mass="46278">MSEALTRIDVATQHGDGKPVRLLFHIDDFGRGGTETALIAWLNALDRRQFAPALSVAYPTDALDALRRRGALPADVPIHVLADARWSHALHQVERRRRLRFGEKLVHKLSTHAVVRPLVARRFLRLAAEHDVVCDFDFSLRRIAGQGAVPWLGVSHYSFVARFGHKSDAYMARRTRQYARYASIAVLTPAMLHEAQKMFSDSGVRIVELPNVIDVNAIRRRADDAFHRPAERYIVSVARLDEGQKDHRTLLQAYAQWRKRMPAAAALVLIGDGPDRARLERLAAELGICDAVHFLGHCANPFPYVRAADALVLSSRYEGFGMVLGEAMALGTPVISTDCPTGPHDLLEGGKAGLLVPVGDIDAMAFALERASTDAALRTALVQRASEKILEFDVPAANRRMVAVTDALRGAHARVQARR</sequence>
<evidence type="ECO:0000259" key="1">
    <source>
        <dbReference type="Pfam" id="PF00534"/>
    </source>
</evidence>
<dbReference type="Proteomes" id="UP000196218">
    <property type="component" value="Unassembled WGS sequence"/>
</dbReference>
<reference evidence="2 3" key="1">
    <citation type="submission" date="2016-04" db="EMBL/GenBank/DDBJ databases">
        <authorList>
            <person name="Peeters C."/>
        </authorList>
    </citation>
    <scope>NUCLEOTIDE SEQUENCE [LARGE SCALE GENOMIC DNA]</scope>
    <source>
        <strain evidence="2">LMG 29311</strain>
    </source>
</reference>
<dbReference type="CDD" id="cd03811">
    <property type="entry name" value="GT4_GT28_WabH-like"/>
    <property type="match status" value="1"/>
</dbReference>
<evidence type="ECO:0000313" key="3">
    <source>
        <dbReference type="Proteomes" id="UP000196218"/>
    </source>
</evidence>
<comment type="caution">
    <text evidence="2">The sequence shown here is derived from an EMBL/GenBank/DDBJ whole genome shotgun (WGS) entry which is preliminary data.</text>
</comment>
<name>A0ABD7LHW6_9BURK</name>
<dbReference type="RefSeq" id="WP_088926135.1">
    <property type="nucleotide sequence ID" value="NZ_CADFGW010000008.1"/>
</dbReference>
<dbReference type="AlphaFoldDB" id="A0ABD7LHW6"/>
<evidence type="ECO:0000313" key="2">
    <source>
        <dbReference type="EMBL" id="SAK16046.1"/>
    </source>
</evidence>
<organism evidence="2 3">
    <name type="scientific">Burkholderia multivorans</name>
    <dbReference type="NCBI Taxonomy" id="87883"/>
    <lineage>
        <taxon>Bacteria</taxon>
        <taxon>Pseudomonadati</taxon>
        <taxon>Pseudomonadota</taxon>
        <taxon>Betaproteobacteria</taxon>
        <taxon>Burkholderiales</taxon>
        <taxon>Burkholderiaceae</taxon>
        <taxon>Burkholderia</taxon>
        <taxon>Burkholderia cepacia complex</taxon>
    </lineage>
</organism>
<accession>A0ABD7LHW6</accession>
<dbReference type="Pfam" id="PF00534">
    <property type="entry name" value="Glycos_transf_1"/>
    <property type="match status" value="1"/>
</dbReference>